<dbReference type="GO" id="GO:0044780">
    <property type="term" value="P:bacterial-type flagellum assembly"/>
    <property type="evidence" value="ECO:0007669"/>
    <property type="project" value="InterPro"/>
</dbReference>
<dbReference type="Pfam" id="PF06429">
    <property type="entry name" value="Flg_bbr_C"/>
    <property type="match status" value="1"/>
</dbReference>
<evidence type="ECO:0000256" key="4">
    <source>
        <dbReference type="ARBA" id="ARBA00016244"/>
    </source>
</evidence>
<dbReference type="PANTHER" id="PTHR30033">
    <property type="entry name" value="FLAGELLAR HOOK-ASSOCIATED PROTEIN 1"/>
    <property type="match status" value="1"/>
</dbReference>
<keyword evidence="11" id="KW-1185">Reference proteome</keyword>
<evidence type="ECO:0000259" key="7">
    <source>
        <dbReference type="Pfam" id="PF00460"/>
    </source>
</evidence>
<feature type="domain" description="Flagellar basal body rod protein N-terminal" evidence="7">
    <location>
        <begin position="7"/>
        <end position="36"/>
    </location>
</feature>
<dbReference type="InterPro" id="IPR010930">
    <property type="entry name" value="Flg_bb/hook_C_dom"/>
</dbReference>
<evidence type="ECO:0000256" key="3">
    <source>
        <dbReference type="ARBA" id="ARBA00009677"/>
    </source>
</evidence>
<evidence type="ECO:0000256" key="5">
    <source>
        <dbReference type="ARBA" id="ARBA00022525"/>
    </source>
</evidence>
<keyword evidence="10" id="KW-0969">Cilium</keyword>
<evidence type="ECO:0000256" key="1">
    <source>
        <dbReference type="ARBA" id="ARBA00004117"/>
    </source>
</evidence>
<dbReference type="InterPro" id="IPR019776">
    <property type="entry name" value="Flagellar_basal_body_rod_CS"/>
</dbReference>
<reference evidence="11" key="1">
    <citation type="submission" date="2015-07" db="EMBL/GenBank/DDBJ databases">
        <authorList>
            <person name="Rodrigo-Torres Lidia"/>
            <person name="Arahal R.David."/>
        </authorList>
    </citation>
    <scope>NUCLEOTIDE SEQUENCE [LARGE SCALE GENOMIC DNA]</scope>
    <source>
        <strain evidence="11">CECT 5096</strain>
    </source>
</reference>
<dbReference type="PROSITE" id="PS00588">
    <property type="entry name" value="FLAGELLA_BB_ROD"/>
    <property type="match status" value="1"/>
</dbReference>
<dbReference type="PANTHER" id="PTHR30033:SF1">
    <property type="entry name" value="FLAGELLAR HOOK-ASSOCIATED PROTEIN 1"/>
    <property type="match status" value="1"/>
</dbReference>
<dbReference type="SUPFAM" id="SSF64518">
    <property type="entry name" value="Phase 1 flagellin"/>
    <property type="match status" value="1"/>
</dbReference>
<dbReference type="InterPro" id="IPR002371">
    <property type="entry name" value="FlgK"/>
</dbReference>
<dbReference type="Pfam" id="PF22638">
    <property type="entry name" value="FlgK_D1"/>
    <property type="match status" value="1"/>
</dbReference>
<dbReference type="AlphaFoldDB" id="A0A0M6ZQI3"/>
<comment type="similarity">
    <text evidence="3">Belongs to the flagella basal body rod proteins family.</text>
</comment>
<dbReference type="InterPro" id="IPR001444">
    <property type="entry name" value="Flag_bb_rod_N"/>
</dbReference>
<organism evidence="10 11">
    <name type="scientific">Roseibium album</name>
    <dbReference type="NCBI Taxonomy" id="311410"/>
    <lineage>
        <taxon>Bacteria</taxon>
        <taxon>Pseudomonadati</taxon>
        <taxon>Pseudomonadota</taxon>
        <taxon>Alphaproteobacteria</taxon>
        <taxon>Hyphomicrobiales</taxon>
        <taxon>Stappiaceae</taxon>
        <taxon>Roseibium</taxon>
    </lineage>
</organism>
<dbReference type="GO" id="GO:0009425">
    <property type="term" value="C:bacterial-type flagellum basal body"/>
    <property type="evidence" value="ECO:0007669"/>
    <property type="project" value="UniProtKB-SubCell"/>
</dbReference>
<proteinExistence type="inferred from homology"/>
<dbReference type="Pfam" id="PF00460">
    <property type="entry name" value="Flg_bb_rod"/>
    <property type="match status" value="1"/>
</dbReference>
<dbReference type="OrthoDB" id="7181295at2"/>
<evidence type="ECO:0000256" key="6">
    <source>
        <dbReference type="ARBA" id="ARBA00023143"/>
    </source>
</evidence>
<dbReference type="InterPro" id="IPR053927">
    <property type="entry name" value="FlgK_helical"/>
</dbReference>
<keyword evidence="10" id="KW-0966">Cell projection</keyword>
<dbReference type="NCBIfam" id="TIGR02492">
    <property type="entry name" value="flgK_ends"/>
    <property type="match status" value="1"/>
</dbReference>
<dbReference type="RefSeq" id="WP_055116605.1">
    <property type="nucleotide sequence ID" value="NZ_CANKXR010000009.1"/>
</dbReference>
<dbReference type="GO" id="GO:0009424">
    <property type="term" value="C:bacterial-type flagellum hook"/>
    <property type="evidence" value="ECO:0007669"/>
    <property type="project" value="InterPro"/>
</dbReference>
<dbReference type="GO" id="GO:0005576">
    <property type="term" value="C:extracellular region"/>
    <property type="evidence" value="ECO:0007669"/>
    <property type="project" value="UniProtKB-SubCell"/>
</dbReference>
<evidence type="ECO:0000259" key="8">
    <source>
        <dbReference type="Pfam" id="PF06429"/>
    </source>
</evidence>
<sequence length="617" mass="64993">MGLTSALNTAVFGITYNQRQLDVTANNIANADTVGYSKKSISATAYFDGQGNVAGLTATEIRRVVDEQLQADYFSSLTDTNYAKQIANFTERLDGIFGTIGDSSSLSSLIGNLSSALSTLMNDPGNYTAQKEVIAASEAFARELNSAHERITDLRQEADDSLSLQAQTVNNLLTSIDDIDSAIRDATQANISTADMEDERDRLVEQLSGYLDIEVSDGTNNTIFIQTANGQQLYSDGQAANISFTPTHLLQPGVSGQTVLATTPGGTTYDLIAASSSGAMVATAELRDEILVEAQKQLDTIAAEISLAFSNVTVESTAVTAGADSGFDLDVSGLQAGNTITLEYTDTLGVAQTVTLMAVSDPSLLPLDNTATSDPNDTVYGFDISSGLPATYITNINAALGSTGLLVSNNGSDELRVLGDSGAPTSVESLTASVTVTADSDQGLGLSIFVDQRAGTEIFTDALEDGGQRVGYAGGISVNPSLLADSALLVNYQTTPTANTPNDPARPQFLLNALNSGTVHFDPSAGIGSTSSPFEGTVIDYVNNTIAFQGNQAEDAKTYATAKETLTTNLAIRYEESYSVNLDTELAFMVQLENAYAANARVMQTIKELFDELLRIV</sequence>
<keyword evidence="6" id="KW-0975">Bacterial flagellum</keyword>
<dbReference type="STRING" id="311410.LA5095_03250"/>
<keyword evidence="5" id="KW-0964">Secreted</keyword>
<evidence type="ECO:0000259" key="9">
    <source>
        <dbReference type="Pfam" id="PF22638"/>
    </source>
</evidence>
<feature type="domain" description="Flagellar basal-body/hook protein C-terminal" evidence="8">
    <location>
        <begin position="576"/>
        <end position="615"/>
    </location>
</feature>
<accession>A0A0M6ZQI3</accession>
<feature type="domain" description="Flagellar hook-associated protein FlgK helical" evidence="9">
    <location>
        <begin position="91"/>
        <end position="313"/>
    </location>
</feature>
<gene>
    <name evidence="10" type="ORF">LA5096_00616</name>
</gene>
<protein>
    <recommendedName>
        <fullName evidence="4">Flagellar hook-associated protein 1</fullName>
    </recommendedName>
</protein>
<comment type="subcellular location">
    <subcellularLocation>
        <location evidence="1">Bacterial flagellum basal body</location>
    </subcellularLocation>
    <subcellularLocation>
        <location evidence="2">Secreted</location>
    </subcellularLocation>
</comment>
<dbReference type="Proteomes" id="UP000049983">
    <property type="component" value="Unassembled WGS sequence"/>
</dbReference>
<dbReference type="EMBL" id="CXWC01000001">
    <property type="protein sequence ID" value="CTQ65039.1"/>
    <property type="molecule type" value="Genomic_DNA"/>
</dbReference>
<evidence type="ECO:0000313" key="10">
    <source>
        <dbReference type="EMBL" id="CTQ65039.1"/>
    </source>
</evidence>
<dbReference type="GO" id="GO:0005198">
    <property type="term" value="F:structural molecule activity"/>
    <property type="evidence" value="ECO:0007669"/>
    <property type="project" value="InterPro"/>
</dbReference>
<evidence type="ECO:0000313" key="11">
    <source>
        <dbReference type="Proteomes" id="UP000049983"/>
    </source>
</evidence>
<dbReference type="GeneID" id="97668063"/>
<name>A0A0M6ZQI3_9HYPH</name>
<keyword evidence="10" id="KW-0282">Flagellum</keyword>
<evidence type="ECO:0000256" key="2">
    <source>
        <dbReference type="ARBA" id="ARBA00004613"/>
    </source>
</evidence>